<dbReference type="SMART" id="SM00327">
    <property type="entry name" value="VWA"/>
    <property type="match status" value="1"/>
</dbReference>
<dbReference type="InterPro" id="IPR036465">
    <property type="entry name" value="vWFA_dom_sf"/>
</dbReference>
<feature type="domain" description="VWFA" evidence="1">
    <location>
        <begin position="15"/>
        <end position="185"/>
    </location>
</feature>
<dbReference type="InterPro" id="IPR050525">
    <property type="entry name" value="ECM_Assembly_Org"/>
</dbReference>
<dbReference type="EMBL" id="JAIWYP010000006">
    <property type="protein sequence ID" value="KAH3813922.1"/>
    <property type="molecule type" value="Genomic_DNA"/>
</dbReference>
<reference evidence="2" key="1">
    <citation type="journal article" date="2019" name="bioRxiv">
        <title>The Genome of the Zebra Mussel, Dreissena polymorpha: A Resource for Invasive Species Research.</title>
        <authorList>
            <person name="McCartney M.A."/>
            <person name="Auch B."/>
            <person name="Kono T."/>
            <person name="Mallez S."/>
            <person name="Zhang Y."/>
            <person name="Obille A."/>
            <person name="Becker A."/>
            <person name="Abrahante J.E."/>
            <person name="Garbe J."/>
            <person name="Badalamenti J.P."/>
            <person name="Herman A."/>
            <person name="Mangelson H."/>
            <person name="Liachko I."/>
            <person name="Sullivan S."/>
            <person name="Sone E.D."/>
            <person name="Koren S."/>
            <person name="Silverstein K.A.T."/>
            <person name="Beckman K.B."/>
            <person name="Gohl D.M."/>
        </authorList>
    </citation>
    <scope>NUCLEOTIDE SEQUENCE</scope>
    <source>
        <strain evidence="2">Duluth1</strain>
        <tissue evidence="2">Whole animal</tissue>
    </source>
</reference>
<dbReference type="Gene3D" id="3.40.50.410">
    <property type="entry name" value="von Willebrand factor, type A domain"/>
    <property type="match status" value="2"/>
</dbReference>
<dbReference type="AlphaFoldDB" id="A0A9D4JNF6"/>
<dbReference type="SUPFAM" id="SSF53300">
    <property type="entry name" value="vWA-like"/>
    <property type="match status" value="2"/>
</dbReference>
<dbReference type="PANTHER" id="PTHR24020:SF20">
    <property type="entry name" value="PH DOMAIN-CONTAINING PROTEIN"/>
    <property type="match status" value="1"/>
</dbReference>
<dbReference type="CDD" id="cd01450">
    <property type="entry name" value="vWFA_subfamily_ECM"/>
    <property type="match status" value="1"/>
</dbReference>
<accession>A0A9D4JNF6</accession>
<dbReference type="Pfam" id="PF00092">
    <property type="entry name" value="VWA"/>
    <property type="match status" value="1"/>
</dbReference>
<dbReference type="PROSITE" id="PS50234">
    <property type="entry name" value="VWFA"/>
    <property type="match status" value="2"/>
</dbReference>
<keyword evidence="3" id="KW-1185">Reference proteome</keyword>
<dbReference type="PANTHER" id="PTHR24020">
    <property type="entry name" value="COLLAGEN ALPHA"/>
    <property type="match status" value="1"/>
</dbReference>
<dbReference type="Proteomes" id="UP000828390">
    <property type="component" value="Unassembled WGS sequence"/>
</dbReference>
<gene>
    <name evidence="2" type="ORF">DPMN_142395</name>
</gene>
<feature type="domain" description="VWFA" evidence="1">
    <location>
        <begin position="200"/>
        <end position="357"/>
    </location>
</feature>
<reference evidence="2" key="2">
    <citation type="submission" date="2020-11" db="EMBL/GenBank/DDBJ databases">
        <authorList>
            <person name="McCartney M.A."/>
            <person name="Auch B."/>
            <person name="Kono T."/>
            <person name="Mallez S."/>
            <person name="Becker A."/>
            <person name="Gohl D.M."/>
            <person name="Silverstein K.A.T."/>
            <person name="Koren S."/>
            <person name="Bechman K.B."/>
            <person name="Herman A."/>
            <person name="Abrahante J.E."/>
            <person name="Garbe J."/>
        </authorList>
    </citation>
    <scope>NUCLEOTIDE SEQUENCE</scope>
    <source>
        <strain evidence="2">Duluth1</strain>
        <tissue evidence="2">Whole animal</tissue>
    </source>
</reference>
<evidence type="ECO:0000259" key="1">
    <source>
        <dbReference type="PROSITE" id="PS50234"/>
    </source>
</evidence>
<dbReference type="CDD" id="cd00198">
    <property type="entry name" value="vWFA"/>
    <property type="match status" value="1"/>
</dbReference>
<protein>
    <recommendedName>
        <fullName evidence="1">VWFA domain-containing protein</fullName>
    </recommendedName>
</protein>
<sequence>MRGSCSRCCFPSRPSLSQTKEQFNTQLNFVAKLIDAVNVSATEFQFAVVTFSTRAALELEFDSTLTKEELKTQVLKIPFRPGATFTHKGLDIATTLLARRQNRLAGLSIMKFVFVLTDGMSSNRQATEVAARNLRREAYVVSIGIGSEVSHKELQKIASPPDSYSLSYVYSVENFDALNTLIGRLIDATCEKCGVSSVSDIVGVIDNLSESAMNREEFQAALNSLTFIVQHLRAYGQPNGQKFAIEIIGDYDNKHVRFANATDLNDVLFKIQIIRQQPLSCEKEKCVNQYPRRNIASAIKEIITEFNQLIEGRVGARKIVLVFSSGRFNNKTDITSDMHGLYNESIVDVNAIGSGYD</sequence>
<evidence type="ECO:0000313" key="2">
    <source>
        <dbReference type="EMBL" id="KAH3813922.1"/>
    </source>
</evidence>
<comment type="caution">
    <text evidence="2">The sequence shown here is derived from an EMBL/GenBank/DDBJ whole genome shotgun (WGS) entry which is preliminary data.</text>
</comment>
<organism evidence="2 3">
    <name type="scientific">Dreissena polymorpha</name>
    <name type="common">Zebra mussel</name>
    <name type="synonym">Mytilus polymorpha</name>
    <dbReference type="NCBI Taxonomy" id="45954"/>
    <lineage>
        <taxon>Eukaryota</taxon>
        <taxon>Metazoa</taxon>
        <taxon>Spiralia</taxon>
        <taxon>Lophotrochozoa</taxon>
        <taxon>Mollusca</taxon>
        <taxon>Bivalvia</taxon>
        <taxon>Autobranchia</taxon>
        <taxon>Heteroconchia</taxon>
        <taxon>Euheterodonta</taxon>
        <taxon>Imparidentia</taxon>
        <taxon>Neoheterodontei</taxon>
        <taxon>Myida</taxon>
        <taxon>Dreissenoidea</taxon>
        <taxon>Dreissenidae</taxon>
        <taxon>Dreissena</taxon>
    </lineage>
</organism>
<dbReference type="InterPro" id="IPR002035">
    <property type="entry name" value="VWF_A"/>
</dbReference>
<proteinExistence type="predicted"/>
<evidence type="ECO:0000313" key="3">
    <source>
        <dbReference type="Proteomes" id="UP000828390"/>
    </source>
</evidence>
<name>A0A9D4JNF6_DREPO</name>